<name>A0A6P7WQ86_9AMPH</name>
<feature type="domain" description="Dynein heavy chain AAA lid" evidence="2">
    <location>
        <begin position="338"/>
        <end position="422"/>
    </location>
</feature>
<dbReference type="GO" id="GO:0008569">
    <property type="term" value="F:minus-end-directed microtubule motor activity"/>
    <property type="evidence" value="ECO:0007669"/>
    <property type="project" value="InterPro"/>
</dbReference>
<accession>A0A6P7WQ86</accession>
<dbReference type="InterPro" id="IPR042219">
    <property type="entry name" value="AAA_lid_11_sf"/>
</dbReference>
<evidence type="ECO:0000259" key="1">
    <source>
        <dbReference type="Pfam" id="PF03028"/>
    </source>
</evidence>
<organism evidence="3 4">
    <name type="scientific">Microcaecilia unicolor</name>
    <dbReference type="NCBI Taxonomy" id="1415580"/>
    <lineage>
        <taxon>Eukaryota</taxon>
        <taxon>Metazoa</taxon>
        <taxon>Chordata</taxon>
        <taxon>Craniata</taxon>
        <taxon>Vertebrata</taxon>
        <taxon>Euteleostomi</taxon>
        <taxon>Amphibia</taxon>
        <taxon>Gymnophiona</taxon>
        <taxon>Siphonopidae</taxon>
        <taxon>Microcaecilia</taxon>
    </lineage>
</organism>
<evidence type="ECO:0000259" key="2">
    <source>
        <dbReference type="Pfam" id="PF18198"/>
    </source>
</evidence>
<feature type="non-terminal residue" evidence="4">
    <location>
        <position position="445"/>
    </location>
</feature>
<dbReference type="InterPro" id="IPR027417">
    <property type="entry name" value="P-loop_NTPase"/>
</dbReference>
<dbReference type="InParanoid" id="A0A6P7WQ86"/>
<dbReference type="PANTHER" id="PTHR45703">
    <property type="entry name" value="DYNEIN HEAVY CHAIN"/>
    <property type="match status" value="1"/>
</dbReference>
<proteinExistence type="predicted"/>
<dbReference type="GO" id="GO:0051959">
    <property type="term" value="F:dynein light intermediate chain binding"/>
    <property type="evidence" value="ECO:0007669"/>
    <property type="project" value="InterPro"/>
</dbReference>
<dbReference type="Pfam" id="PF03028">
    <property type="entry name" value="Dynein_heavy"/>
    <property type="match status" value="1"/>
</dbReference>
<evidence type="ECO:0000313" key="4">
    <source>
        <dbReference type="RefSeq" id="XP_030045347.1"/>
    </source>
</evidence>
<dbReference type="InterPro" id="IPR004273">
    <property type="entry name" value="Dynein_heavy_D6_P-loop"/>
</dbReference>
<reference evidence="4" key="1">
    <citation type="submission" date="2025-08" db="UniProtKB">
        <authorList>
            <consortium name="RefSeq"/>
        </authorList>
    </citation>
    <scope>IDENTIFICATION</scope>
</reference>
<dbReference type="Pfam" id="PF18198">
    <property type="entry name" value="AAA_lid_11"/>
    <property type="match status" value="1"/>
</dbReference>
<dbReference type="AlphaFoldDB" id="A0A6P7WQ86"/>
<dbReference type="RefSeq" id="XP_030045347.1">
    <property type="nucleotide sequence ID" value="XM_030189487.1"/>
</dbReference>
<dbReference type="GeneID" id="115459680"/>
<dbReference type="OrthoDB" id="5986589at2759"/>
<dbReference type="GO" id="GO:0030286">
    <property type="term" value="C:dynein complex"/>
    <property type="evidence" value="ECO:0007669"/>
    <property type="project" value="InterPro"/>
</dbReference>
<dbReference type="InterPro" id="IPR026983">
    <property type="entry name" value="DHC"/>
</dbReference>
<keyword evidence="3" id="KW-1185">Reference proteome</keyword>
<dbReference type="GO" id="GO:0007018">
    <property type="term" value="P:microtubule-based movement"/>
    <property type="evidence" value="ECO:0007669"/>
    <property type="project" value="InterPro"/>
</dbReference>
<dbReference type="KEGG" id="muo:115459680"/>
<dbReference type="InterPro" id="IPR041658">
    <property type="entry name" value="AAA_lid_11"/>
</dbReference>
<dbReference type="Proteomes" id="UP000515156">
    <property type="component" value="Unplaced"/>
</dbReference>
<protein>
    <submittedName>
        <fullName evidence="4">Dynein heavy chain domain-containing protein 1-like</fullName>
    </submittedName>
</protein>
<dbReference type="GO" id="GO:0045505">
    <property type="term" value="F:dynein intermediate chain binding"/>
    <property type="evidence" value="ECO:0007669"/>
    <property type="project" value="InterPro"/>
</dbReference>
<gene>
    <name evidence="4" type="primary">LOC115459680</name>
</gene>
<dbReference type="PANTHER" id="PTHR45703:SF36">
    <property type="entry name" value="DYNEIN HEAVY CHAIN, CYTOPLASMIC"/>
    <property type="match status" value="1"/>
</dbReference>
<evidence type="ECO:0000313" key="3">
    <source>
        <dbReference type="Proteomes" id="UP000515156"/>
    </source>
</evidence>
<feature type="domain" description="Dynein heavy chain region D6 P-loop" evidence="1">
    <location>
        <begin position="180"/>
        <end position="302"/>
    </location>
</feature>
<sequence>MSSYLCPKDTPEFFSFLAAIAQLRMTGQVTDIEWIIFLQGLKDSKVKQMLPPTCILKPSWVNLDTWNECSLLEILPVFGNLRSSLVNQAFQWQEYFKVSSTVIGPVPCASHSHLSLFQKAILWRIFRPDKLYQVACDLTTCLLGGCFAEDYRLDTKTVFSLSHSNVPVVYLMPGTGSVGPSTHPLYYIEQMAKENMKEGSMKVISFGTPDSKTELLDSLITCKREGHWLVLNNCHLLDDWPDIIINQLIKLMDCHREAEGSISPVKNEDSQSECFVHLDFRLWFITTKDAEKSVPGYLMPQALSLLWETPQELKLILERSCNQAMAQPRSKTPVERIIALALLHSVLLHRQNYGNIAQTELYQWSQADLFFALNVQEKVWCFCQDPEDVMQFLAGSVIYGGHILDPADAATVRSVTQSCLKVHSTLLPTQGLEKLSSVLTDRSLS</sequence>
<dbReference type="Gene3D" id="1.10.8.720">
    <property type="entry name" value="Region D6 of dynein motor"/>
    <property type="match status" value="1"/>
</dbReference>
<dbReference type="Gene3D" id="3.40.50.300">
    <property type="entry name" value="P-loop containing nucleotide triphosphate hydrolases"/>
    <property type="match status" value="1"/>
</dbReference>